<protein>
    <submittedName>
        <fullName evidence="2">ImmA/IrrE family metallo-endopeptidase</fullName>
    </submittedName>
</protein>
<evidence type="ECO:0000259" key="1">
    <source>
        <dbReference type="Pfam" id="PF06114"/>
    </source>
</evidence>
<evidence type="ECO:0000313" key="3">
    <source>
        <dbReference type="Proteomes" id="UP000249522"/>
    </source>
</evidence>
<dbReference type="OrthoDB" id="9816277at2"/>
<dbReference type="AlphaFoldDB" id="A0A2W1LBX4"/>
<dbReference type="Pfam" id="PF06114">
    <property type="entry name" value="Peptidase_M78"/>
    <property type="match status" value="1"/>
</dbReference>
<accession>A0A2W1LBX4</accession>
<feature type="domain" description="IrrE N-terminal-like" evidence="1">
    <location>
        <begin position="26"/>
        <end position="118"/>
    </location>
</feature>
<keyword evidence="3" id="KW-1185">Reference proteome</keyword>
<sequence>MKVEKVVNKLVRKFNTTDPFKIAGLLNVHVQFLDLPPNCRGYYLHTLRRRFIAVNQNLSEVWQRVVCAHELGHDQLHRGISRFFLDEQSFFVAGRYECEANQFALRLLLKNEKPLQDEPSEHFLLRNHIPPEMARFYK</sequence>
<reference evidence="2 3" key="1">
    <citation type="submission" date="2018-06" db="EMBL/GenBank/DDBJ databases">
        <title>Paenibacillus imtechensis sp. nov.</title>
        <authorList>
            <person name="Pinnaka A.K."/>
            <person name="Singh H."/>
            <person name="Kaur M."/>
        </authorList>
    </citation>
    <scope>NUCLEOTIDE SEQUENCE [LARGE SCALE GENOMIC DNA]</scope>
    <source>
        <strain evidence="2 3">SMB1</strain>
    </source>
</reference>
<organism evidence="2 3">
    <name type="scientific">Paenibacillus sambharensis</name>
    <dbReference type="NCBI Taxonomy" id="1803190"/>
    <lineage>
        <taxon>Bacteria</taxon>
        <taxon>Bacillati</taxon>
        <taxon>Bacillota</taxon>
        <taxon>Bacilli</taxon>
        <taxon>Bacillales</taxon>
        <taxon>Paenibacillaceae</taxon>
        <taxon>Paenibacillus</taxon>
    </lineage>
</organism>
<evidence type="ECO:0000313" key="2">
    <source>
        <dbReference type="EMBL" id="PZD96393.1"/>
    </source>
</evidence>
<dbReference type="RefSeq" id="WP_111146087.1">
    <property type="nucleotide sequence ID" value="NZ_QKRB01000038.1"/>
</dbReference>
<name>A0A2W1LBX4_9BACL</name>
<dbReference type="InterPro" id="IPR010359">
    <property type="entry name" value="IrrE_HExxH"/>
</dbReference>
<dbReference type="Gene3D" id="1.10.10.2910">
    <property type="match status" value="1"/>
</dbReference>
<dbReference type="EMBL" id="QKRB01000038">
    <property type="protein sequence ID" value="PZD96393.1"/>
    <property type="molecule type" value="Genomic_DNA"/>
</dbReference>
<dbReference type="Proteomes" id="UP000249522">
    <property type="component" value="Unassembled WGS sequence"/>
</dbReference>
<gene>
    <name evidence="2" type="ORF">DNH61_07735</name>
</gene>
<proteinExistence type="predicted"/>
<comment type="caution">
    <text evidence="2">The sequence shown here is derived from an EMBL/GenBank/DDBJ whole genome shotgun (WGS) entry which is preliminary data.</text>
</comment>